<dbReference type="Proteomes" id="UP000012174">
    <property type="component" value="Unassembled WGS sequence"/>
</dbReference>
<dbReference type="KEGG" id="ela:UCREL1_11193"/>
<accession>M7SWB8</accession>
<dbReference type="PANTHER" id="PTHR42080:SF1">
    <property type="entry name" value="SRR1-LIKE DOMAIN-CONTAINING PROTEIN"/>
    <property type="match status" value="1"/>
</dbReference>
<name>M7SWB8_EUTLA</name>
<keyword evidence="3" id="KW-1185">Reference proteome</keyword>
<dbReference type="OrthoDB" id="5240813at2759"/>
<dbReference type="EMBL" id="KB707524">
    <property type="protein sequence ID" value="EMR61871.1"/>
    <property type="molecule type" value="Genomic_DNA"/>
</dbReference>
<evidence type="ECO:0000313" key="3">
    <source>
        <dbReference type="Proteomes" id="UP000012174"/>
    </source>
</evidence>
<dbReference type="InterPro" id="IPR012942">
    <property type="entry name" value="SRR1-like"/>
</dbReference>
<dbReference type="PANTHER" id="PTHR42080">
    <property type="entry name" value="SRR1 DOMAIN-CONTAINING PROTEIN"/>
    <property type="match status" value="1"/>
</dbReference>
<protein>
    <recommendedName>
        <fullName evidence="1">SRR1-like domain-containing protein</fullName>
    </recommendedName>
</protein>
<reference evidence="3" key="1">
    <citation type="journal article" date="2013" name="Genome Announc.">
        <title>Draft genome sequence of the grapevine dieback fungus Eutypa lata UCR-EL1.</title>
        <authorList>
            <person name="Blanco-Ulate B."/>
            <person name="Rolshausen P.E."/>
            <person name="Cantu D."/>
        </authorList>
    </citation>
    <scope>NUCLEOTIDE SEQUENCE [LARGE SCALE GENOMIC DNA]</scope>
    <source>
        <strain evidence="3">UCR-EL1</strain>
    </source>
</reference>
<dbReference type="HOGENOM" id="CLU_696450_0_0_1"/>
<proteinExistence type="predicted"/>
<evidence type="ECO:0000313" key="2">
    <source>
        <dbReference type="EMBL" id="EMR61871.1"/>
    </source>
</evidence>
<dbReference type="Pfam" id="PF07985">
    <property type="entry name" value="SRR1"/>
    <property type="match status" value="1"/>
</dbReference>
<feature type="domain" description="SRR1-like" evidence="1">
    <location>
        <begin position="145"/>
        <end position="296"/>
    </location>
</feature>
<sequence length="396" mass="45635">MASSGQSGTPQSSDITEFYGLNWEYREPEEMKRIQERDQKEWEKLVIELGYTFKRSDIQDKHLRYNPDIDANLDKLTESLFEWQRKGWEKVRAEGHPPGGPKQYGVIVNTEDTSTGSEDLVGDIQRKLEMTFSNWSKSYNAEGLKQAIQNIPKPERIKKVVCIGLGMILGGFYELDNYHHWRGSHRVQGTCQHTAALAIVKQLQDMTGQKVELCAADPEYGPEHIDALETLDQVESIGIKFKVCDTAFGKHEHFTKIDESTLVFTSGAFAIIHRAVSEYTRPAVMIWECLSEHEDPKPEIPLEPCPDILWHEVKPQQIENGDDQAPSVPIPGIPWFANWSERVCNMLRDEYRIEEAFPRYDPNVKPPPCELFTPALEGSHNYWNREVRMYVRKRID</sequence>
<gene>
    <name evidence="2" type="ORF">UCREL1_11193</name>
</gene>
<evidence type="ECO:0000259" key="1">
    <source>
        <dbReference type="Pfam" id="PF07985"/>
    </source>
</evidence>
<dbReference type="AlphaFoldDB" id="M7SWB8"/>
<organism evidence="2 3">
    <name type="scientific">Eutypa lata (strain UCR-EL1)</name>
    <name type="common">Grapevine dieback disease fungus</name>
    <name type="synonym">Eutypa armeniacae</name>
    <dbReference type="NCBI Taxonomy" id="1287681"/>
    <lineage>
        <taxon>Eukaryota</taxon>
        <taxon>Fungi</taxon>
        <taxon>Dikarya</taxon>
        <taxon>Ascomycota</taxon>
        <taxon>Pezizomycotina</taxon>
        <taxon>Sordariomycetes</taxon>
        <taxon>Xylariomycetidae</taxon>
        <taxon>Xylariales</taxon>
        <taxon>Diatrypaceae</taxon>
        <taxon>Eutypa</taxon>
    </lineage>
</organism>